<evidence type="ECO:0000313" key="10">
    <source>
        <dbReference type="Proteomes" id="UP000053676"/>
    </source>
</evidence>
<evidence type="ECO:0000256" key="8">
    <source>
        <dbReference type="SAM" id="Phobius"/>
    </source>
</evidence>
<dbReference type="OMA" id="RIWTYRC"/>
<dbReference type="InterPro" id="IPR001612">
    <property type="entry name" value="Caveolin"/>
</dbReference>
<dbReference type="Pfam" id="PF01146">
    <property type="entry name" value="Caveolin"/>
    <property type="match status" value="1"/>
</dbReference>
<comment type="similarity">
    <text evidence="2 6">Belongs to the caveolin family.</text>
</comment>
<dbReference type="GO" id="GO:0000139">
    <property type="term" value="C:Golgi membrane"/>
    <property type="evidence" value="ECO:0007669"/>
    <property type="project" value="UniProtKB-SubCell"/>
</dbReference>
<reference evidence="10" key="1">
    <citation type="journal article" date="2014" name="Nat. Genet.">
        <title>Genome of the human hookworm Necator americanus.</title>
        <authorList>
            <person name="Tang Y.T."/>
            <person name="Gao X."/>
            <person name="Rosa B.A."/>
            <person name="Abubucker S."/>
            <person name="Hallsworth-Pepin K."/>
            <person name="Martin J."/>
            <person name="Tyagi R."/>
            <person name="Heizer E."/>
            <person name="Zhang X."/>
            <person name="Bhonagiri-Palsikar V."/>
            <person name="Minx P."/>
            <person name="Warren W.C."/>
            <person name="Wang Q."/>
            <person name="Zhan B."/>
            <person name="Hotez P.J."/>
            <person name="Sternberg P.W."/>
            <person name="Dougall A."/>
            <person name="Gaze S.T."/>
            <person name="Mulvenna J."/>
            <person name="Sotillo J."/>
            <person name="Ranganathan S."/>
            <person name="Rabelo E.M."/>
            <person name="Wilson R.K."/>
            <person name="Felgner P.L."/>
            <person name="Bethony J."/>
            <person name="Hawdon J.M."/>
            <person name="Gasser R.B."/>
            <person name="Loukas A."/>
            <person name="Mitreva M."/>
        </authorList>
    </citation>
    <scope>NUCLEOTIDE SEQUENCE [LARGE SCALE GENOMIC DNA]</scope>
</reference>
<keyword evidence="8" id="KW-0812">Transmembrane</keyword>
<evidence type="ECO:0000256" key="1">
    <source>
        <dbReference type="ARBA" id="ARBA00004202"/>
    </source>
</evidence>
<feature type="compositionally biased region" description="Low complexity" evidence="7">
    <location>
        <begin position="1"/>
        <end position="12"/>
    </location>
</feature>
<dbReference type="Proteomes" id="UP000053676">
    <property type="component" value="Unassembled WGS sequence"/>
</dbReference>
<evidence type="ECO:0000313" key="9">
    <source>
        <dbReference type="EMBL" id="ETN82819.1"/>
    </source>
</evidence>
<dbReference type="STRING" id="51031.W2TME6"/>
<feature type="transmembrane region" description="Helical" evidence="8">
    <location>
        <begin position="191"/>
        <end position="212"/>
    </location>
</feature>
<name>W2TME6_NECAM</name>
<dbReference type="GeneID" id="25347795"/>
<comment type="subcellular location">
    <subcellularLocation>
        <location evidence="1 6">Cell membrane</location>
        <topology evidence="1 6">Peripheral membrane protein</topology>
    </subcellularLocation>
    <subcellularLocation>
        <location evidence="6">Golgi apparatus membrane</location>
        <topology evidence="6">Peripheral membrane protein</topology>
    </subcellularLocation>
    <subcellularLocation>
        <location evidence="6">Membrane</location>
        <location evidence="6">Caveola</location>
        <topology evidence="6">Peripheral membrane protein</topology>
    </subcellularLocation>
</comment>
<feature type="region of interest" description="Disordered" evidence="7">
    <location>
        <begin position="1"/>
        <end position="80"/>
    </location>
</feature>
<evidence type="ECO:0000256" key="2">
    <source>
        <dbReference type="ARBA" id="ARBA00010988"/>
    </source>
</evidence>
<feature type="compositionally biased region" description="Polar residues" evidence="7">
    <location>
        <begin position="35"/>
        <end position="47"/>
    </location>
</feature>
<dbReference type="EMBL" id="KI658375">
    <property type="protein sequence ID" value="ETN82819.1"/>
    <property type="molecule type" value="Genomic_DNA"/>
</dbReference>
<dbReference type="CTD" id="25347795"/>
<comment type="function">
    <text evidence="6">May act as a scaffolding protein within caveolar membranes. Interacts directly with G-protein alpha subunits and can functionally regulate their activity.</text>
</comment>
<dbReference type="PANTHER" id="PTHR10844:SF19">
    <property type="entry name" value="CAVEOLIN-2"/>
    <property type="match status" value="1"/>
</dbReference>
<evidence type="ECO:0000256" key="4">
    <source>
        <dbReference type="ARBA" id="ARBA00023034"/>
    </source>
</evidence>
<dbReference type="PANTHER" id="PTHR10844">
    <property type="entry name" value="CAVEOLIN"/>
    <property type="match status" value="1"/>
</dbReference>
<keyword evidence="3 6" id="KW-1003">Cell membrane</keyword>
<keyword evidence="4 6" id="KW-0333">Golgi apparatus</keyword>
<accession>W2TME6</accession>
<feature type="transmembrane region" description="Helical" evidence="8">
    <location>
        <begin position="158"/>
        <end position="185"/>
    </location>
</feature>
<evidence type="ECO:0000256" key="5">
    <source>
        <dbReference type="ARBA" id="ARBA00023136"/>
    </source>
</evidence>
<gene>
    <name evidence="9" type="ORF">NECAME_07765</name>
</gene>
<dbReference type="OrthoDB" id="5917823at2759"/>
<evidence type="ECO:0000256" key="7">
    <source>
        <dbReference type="SAM" id="MobiDB-lite"/>
    </source>
</evidence>
<keyword evidence="8" id="KW-1133">Transmembrane helix</keyword>
<evidence type="ECO:0000256" key="3">
    <source>
        <dbReference type="ARBA" id="ARBA00022475"/>
    </source>
</evidence>
<proteinExistence type="inferred from homology"/>
<keyword evidence="10" id="KW-1185">Reference proteome</keyword>
<feature type="compositionally biased region" description="Pro residues" evidence="7">
    <location>
        <begin position="67"/>
        <end position="76"/>
    </location>
</feature>
<dbReference type="GO" id="GO:0070836">
    <property type="term" value="P:caveola assembly"/>
    <property type="evidence" value="ECO:0007669"/>
    <property type="project" value="InterPro"/>
</dbReference>
<keyword evidence="5 6" id="KW-0472">Membrane</keyword>
<sequence length="243" mass="27720">MSRKSSGSSISPRHSKNDNSPSHCVNEVHEEASYESVSRTTKVTQIDVQPAPEEAKYVVPAESNRPRPNPKTPLPMPEHTVKEKNPQTAFDFNLDSSKEVIAHHLDLENRDRNGVNKDLTVKFLDIFAEPDPEYHSVACVWTCSYRVFEITRIYCYKILTLILGLPIAFIAGLVFALFTFARIWIVQPTFTLVRIVLAQILIIWSTAVIYVCRPFFYSVGAVFSTFRLHRTDGPIIQEVWEHV</sequence>
<dbReference type="GO" id="GO:0060090">
    <property type="term" value="F:molecular adaptor activity"/>
    <property type="evidence" value="ECO:0007669"/>
    <property type="project" value="TreeGrafter"/>
</dbReference>
<dbReference type="AlphaFoldDB" id="W2TME6"/>
<evidence type="ECO:0000256" key="6">
    <source>
        <dbReference type="RuleBase" id="RU000680"/>
    </source>
</evidence>
<protein>
    <recommendedName>
        <fullName evidence="6">Caveolin</fullName>
    </recommendedName>
</protein>
<organism evidence="9 10">
    <name type="scientific">Necator americanus</name>
    <name type="common">Human hookworm</name>
    <dbReference type="NCBI Taxonomy" id="51031"/>
    <lineage>
        <taxon>Eukaryota</taxon>
        <taxon>Metazoa</taxon>
        <taxon>Ecdysozoa</taxon>
        <taxon>Nematoda</taxon>
        <taxon>Chromadorea</taxon>
        <taxon>Rhabditida</taxon>
        <taxon>Rhabditina</taxon>
        <taxon>Rhabditomorpha</taxon>
        <taxon>Strongyloidea</taxon>
        <taxon>Ancylostomatidae</taxon>
        <taxon>Bunostominae</taxon>
        <taxon>Necator</taxon>
    </lineage>
</organism>
<dbReference type="KEGG" id="nai:NECAME_07765"/>
<dbReference type="GO" id="GO:0005901">
    <property type="term" value="C:caveola"/>
    <property type="evidence" value="ECO:0007669"/>
    <property type="project" value="UniProtKB-SubCell"/>
</dbReference>